<dbReference type="PRINTS" id="PR00368">
    <property type="entry name" value="FADPNR"/>
</dbReference>
<evidence type="ECO:0000313" key="15">
    <source>
        <dbReference type="Proteomes" id="UP001652582"/>
    </source>
</evidence>
<comment type="catalytic activity">
    <reaction evidence="11">
        <text>A + NADH + H(+) = AH2 + NAD(+)</text>
        <dbReference type="Rhea" id="RHEA:11356"/>
        <dbReference type="ChEBI" id="CHEBI:13193"/>
        <dbReference type="ChEBI" id="CHEBI:15378"/>
        <dbReference type="ChEBI" id="CHEBI:17499"/>
        <dbReference type="ChEBI" id="CHEBI:57540"/>
        <dbReference type="ChEBI" id="CHEBI:57945"/>
    </reaction>
</comment>
<dbReference type="InterPro" id="IPR016156">
    <property type="entry name" value="FAD/NAD-linked_Rdtase_dimer_sf"/>
</dbReference>
<keyword evidence="7" id="KW-0809">Transit peptide</keyword>
<feature type="compositionally biased region" description="Pro residues" evidence="12">
    <location>
        <begin position="61"/>
        <end position="75"/>
    </location>
</feature>
<dbReference type="SUPFAM" id="SSF51905">
    <property type="entry name" value="FAD/NAD(P)-binding domain"/>
    <property type="match status" value="2"/>
</dbReference>
<feature type="domain" description="Mitochondrial apoptosis-inducing factor C-terminal" evidence="14">
    <location>
        <begin position="553"/>
        <end position="590"/>
    </location>
</feature>
<keyword evidence="6" id="KW-0274">FAD</keyword>
<dbReference type="InterPro" id="IPR036188">
    <property type="entry name" value="FAD/NAD-bd_sf"/>
</dbReference>
<evidence type="ECO:0000256" key="5">
    <source>
        <dbReference type="ARBA" id="ARBA00022703"/>
    </source>
</evidence>
<proteinExistence type="inferred from homology"/>
<dbReference type="InterPro" id="IPR050446">
    <property type="entry name" value="FAD-oxidoreductase/Apoptosis"/>
</dbReference>
<comment type="subcellular location">
    <subcellularLocation>
        <location evidence="2">Mitochondrion</location>
    </subcellularLocation>
</comment>
<keyword evidence="10" id="KW-0496">Mitochondrion</keyword>
<dbReference type="Pfam" id="PF14721">
    <property type="entry name" value="AIF_C"/>
    <property type="match status" value="2"/>
</dbReference>
<name>A0ABM3LZS5_BICAN</name>
<keyword evidence="9" id="KW-0520">NAD</keyword>
<evidence type="ECO:0000313" key="16">
    <source>
        <dbReference type="RefSeq" id="XP_052744572.1"/>
    </source>
</evidence>
<evidence type="ECO:0000256" key="7">
    <source>
        <dbReference type="ARBA" id="ARBA00022946"/>
    </source>
</evidence>
<feature type="region of interest" description="Disordered" evidence="12">
    <location>
        <begin position="105"/>
        <end position="135"/>
    </location>
</feature>
<dbReference type="PANTHER" id="PTHR43557:SF4">
    <property type="entry name" value="APOPTOSIS-INDUCING FACTOR 1, MITOCHONDRIAL"/>
    <property type="match status" value="1"/>
</dbReference>
<evidence type="ECO:0000256" key="8">
    <source>
        <dbReference type="ARBA" id="ARBA00023002"/>
    </source>
</evidence>
<keyword evidence="15" id="KW-1185">Reference proteome</keyword>
<evidence type="ECO:0000256" key="4">
    <source>
        <dbReference type="ARBA" id="ARBA00022630"/>
    </source>
</evidence>
<dbReference type="SUPFAM" id="SSF55424">
    <property type="entry name" value="FAD/NAD-linked reductases, dimerisation (C-terminal) domain"/>
    <property type="match status" value="1"/>
</dbReference>
<feature type="compositionally biased region" description="Basic and acidic residues" evidence="12">
    <location>
        <begin position="105"/>
        <end position="114"/>
    </location>
</feature>
<gene>
    <name evidence="16" type="primary">LOC112053329</name>
</gene>
<evidence type="ECO:0000256" key="9">
    <source>
        <dbReference type="ARBA" id="ARBA00023027"/>
    </source>
</evidence>
<evidence type="ECO:0000256" key="11">
    <source>
        <dbReference type="ARBA" id="ARBA00047786"/>
    </source>
</evidence>
<evidence type="ECO:0000256" key="6">
    <source>
        <dbReference type="ARBA" id="ARBA00022827"/>
    </source>
</evidence>
<dbReference type="InterPro" id="IPR023753">
    <property type="entry name" value="FAD/NAD-binding_dom"/>
</dbReference>
<evidence type="ECO:0000256" key="10">
    <source>
        <dbReference type="ARBA" id="ARBA00023128"/>
    </source>
</evidence>
<dbReference type="PANTHER" id="PTHR43557">
    <property type="entry name" value="APOPTOSIS-INDUCING FACTOR 1"/>
    <property type="match status" value="1"/>
</dbReference>
<dbReference type="RefSeq" id="XP_052744572.1">
    <property type="nucleotide sequence ID" value="XM_052888612.1"/>
</dbReference>
<accession>A0ABM3LZS5</accession>
<reference evidence="16" key="1">
    <citation type="submission" date="2025-08" db="UniProtKB">
        <authorList>
            <consortium name="RefSeq"/>
        </authorList>
    </citation>
    <scope>IDENTIFICATION</scope>
</reference>
<evidence type="ECO:0000256" key="2">
    <source>
        <dbReference type="ARBA" id="ARBA00004173"/>
    </source>
</evidence>
<evidence type="ECO:0000259" key="14">
    <source>
        <dbReference type="Pfam" id="PF14721"/>
    </source>
</evidence>
<organism evidence="15 16">
    <name type="scientific">Bicyclus anynana</name>
    <name type="common">Squinting bush brown butterfly</name>
    <dbReference type="NCBI Taxonomy" id="110368"/>
    <lineage>
        <taxon>Eukaryota</taxon>
        <taxon>Metazoa</taxon>
        <taxon>Ecdysozoa</taxon>
        <taxon>Arthropoda</taxon>
        <taxon>Hexapoda</taxon>
        <taxon>Insecta</taxon>
        <taxon>Pterygota</taxon>
        <taxon>Neoptera</taxon>
        <taxon>Endopterygota</taxon>
        <taxon>Lepidoptera</taxon>
        <taxon>Glossata</taxon>
        <taxon>Ditrysia</taxon>
        <taxon>Papilionoidea</taxon>
        <taxon>Nymphalidae</taxon>
        <taxon>Satyrinae</taxon>
        <taxon>Satyrini</taxon>
        <taxon>Mycalesina</taxon>
        <taxon>Bicyclus</taxon>
    </lineage>
</organism>
<dbReference type="Gene3D" id="3.50.50.60">
    <property type="entry name" value="FAD/NAD(P)-binding domain"/>
    <property type="match status" value="2"/>
</dbReference>
<evidence type="ECO:0000259" key="13">
    <source>
        <dbReference type="Pfam" id="PF07992"/>
    </source>
</evidence>
<protein>
    <submittedName>
        <fullName evidence="16">Apoptosis-inducing factor 1, mitochondrial-like isoform X1</fullName>
    </submittedName>
</protein>
<dbReference type="Proteomes" id="UP001652582">
    <property type="component" value="Chromosome 23"/>
</dbReference>
<sequence>MLRAIANVYIESQSRTRRDALQIFRVCNYSSVRGDDKPLSRKLRKFRTTVLAGERRAGPAPRTPPQPGPEPPPPAARRRRAWAALAALAASASLGGAYFYRKLTDERQRSRDAEPTPAPADATDAPEPPLPARAEDLPPHAEFLLVGAGTAAFAAMRAIRSARPDAHVLLVGAEPALPYMRPPLSKELWREPAPADAAARPDALTFRQWNGRRRSLAYEPAAFYAPPERMRAAGPGAALARGWRVERLDPAARRAVLAAPGGLRHELSYGAALLATGARPRRVPALAAAAAAGRSLALRDVRDARRLARALDAPGVRTVAVVGGGFLATELSAALAARLAAEGAGRRVLQLFREEAPLARVLPPYLAAEAARRLEAEGVRLRARAEVLAGEVGAAGDVVLRLADGAEERAQLVVECAGAEPAAELAAAAGLELDGARGGVLVNGELAARAGLWAAGDVASFYDEALGRRRVEHHDHAVVSGRLAGENMAGVAPPRVYRHQSMFWSDLGPQLGYEAVGIVDSRLRTVGVFSAEATAGEAAGAGDAGQAPEHAGRAPQRYERGVVFYLREERVVGVLLWNLFNRLHVARQLLALDAAPDLFEAAKLFAPQDE</sequence>
<evidence type="ECO:0000256" key="1">
    <source>
        <dbReference type="ARBA" id="ARBA00001974"/>
    </source>
</evidence>
<keyword evidence="4" id="KW-0285">Flavoprotein</keyword>
<dbReference type="SMART" id="SM01353">
    <property type="entry name" value="AIF_C"/>
    <property type="match status" value="1"/>
</dbReference>
<dbReference type="GeneID" id="112053329"/>
<dbReference type="Gene3D" id="3.30.390.30">
    <property type="match status" value="1"/>
</dbReference>
<keyword evidence="8" id="KW-0560">Oxidoreductase</keyword>
<feature type="region of interest" description="Disordered" evidence="12">
    <location>
        <begin position="34"/>
        <end position="79"/>
    </location>
</feature>
<feature type="domain" description="Mitochondrial apoptosis-inducing factor C-terminal" evidence="14">
    <location>
        <begin position="484"/>
        <end position="537"/>
    </location>
</feature>
<dbReference type="InterPro" id="IPR029324">
    <property type="entry name" value="AIF_C"/>
</dbReference>
<evidence type="ECO:0000256" key="12">
    <source>
        <dbReference type="SAM" id="MobiDB-lite"/>
    </source>
</evidence>
<comment type="similarity">
    <text evidence="3">Belongs to the FAD-dependent oxidoreductase family.</text>
</comment>
<keyword evidence="5" id="KW-0053">Apoptosis</keyword>
<dbReference type="Pfam" id="PF07992">
    <property type="entry name" value="Pyr_redox_2"/>
    <property type="match status" value="1"/>
</dbReference>
<comment type="cofactor">
    <cofactor evidence="1">
        <name>FAD</name>
        <dbReference type="ChEBI" id="CHEBI:57692"/>
    </cofactor>
</comment>
<feature type="domain" description="FAD/NAD(P)-binding" evidence="13">
    <location>
        <begin position="144"/>
        <end position="480"/>
    </location>
</feature>
<evidence type="ECO:0000256" key="3">
    <source>
        <dbReference type="ARBA" id="ARBA00006442"/>
    </source>
</evidence>